<accession>A0A8T3DCN2</accession>
<dbReference type="AlphaFoldDB" id="A0A8T3DCN2"/>
<dbReference type="OrthoDB" id="8892626at2759"/>
<name>A0A8T3DCN2_9TELE</name>
<dbReference type="Proteomes" id="UP000829720">
    <property type="component" value="Unassembled WGS sequence"/>
</dbReference>
<protein>
    <recommendedName>
        <fullName evidence="3">Outer kinetochore protein DAD2</fullName>
    </recommendedName>
</protein>
<evidence type="ECO:0000313" key="2">
    <source>
        <dbReference type="Proteomes" id="UP000829720"/>
    </source>
</evidence>
<evidence type="ECO:0008006" key="3">
    <source>
        <dbReference type="Google" id="ProtNLM"/>
    </source>
</evidence>
<organism evidence="1 2">
    <name type="scientific">Albula goreensis</name>
    <dbReference type="NCBI Taxonomy" id="1534307"/>
    <lineage>
        <taxon>Eukaryota</taxon>
        <taxon>Metazoa</taxon>
        <taxon>Chordata</taxon>
        <taxon>Craniata</taxon>
        <taxon>Vertebrata</taxon>
        <taxon>Euteleostomi</taxon>
        <taxon>Actinopterygii</taxon>
        <taxon>Neopterygii</taxon>
        <taxon>Teleostei</taxon>
        <taxon>Albuliformes</taxon>
        <taxon>Albulidae</taxon>
        <taxon>Albula</taxon>
    </lineage>
</organism>
<comment type="caution">
    <text evidence="1">The sequence shown here is derived from an EMBL/GenBank/DDBJ whole genome shotgun (WGS) entry which is preliminary data.</text>
</comment>
<keyword evidence="2" id="KW-1185">Reference proteome</keyword>
<reference evidence="1" key="1">
    <citation type="submission" date="2021-01" db="EMBL/GenBank/DDBJ databases">
        <authorList>
            <person name="Zahm M."/>
            <person name="Roques C."/>
            <person name="Cabau C."/>
            <person name="Klopp C."/>
            <person name="Donnadieu C."/>
            <person name="Jouanno E."/>
            <person name="Lampietro C."/>
            <person name="Louis A."/>
            <person name="Herpin A."/>
            <person name="Echchiki A."/>
            <person name="Berthelot C."/>
            <person name="Parey E."/>
            <person name="Roest-Crollius H."/>
            <person name="Braasch I."/>
            <person name="Postlethwait J."/>
            <person name="Bobe J."/>
            <person name="Montfort J."/>
            <person name="Bouchez O."/>
            <person name="Begum T."/>
            <person name="Mejri S."/>
            <person name="Adams A."/>
            <person name="Chen W.-J."/>
            <person name="Guiguen Y."/>
        </authorList>
    </citation>
    <scope>NUCLEOTIDE SEQUENCE</scope>
    <source>
        <tissue evidence="1">Blood</tissue>
    </source>
</reference>
<sequence length="74" mass="8367">MSNIKSGNNPSAADMDEFNQLKQELMALRRIRSSLHAVERMIGCLNQNVQLAIKNEDTLADLNQAWSIFFTGKK</sequence>
<proteinExistence type="predicted"/>
<evidence type="ECO:0000313" key="1">
    <source>
        <dbReference type="EMBL" id="KAI1894551.1"/>
    </source>
</evidence>
<gene>
    <name evidence="1" type="ORF">AGOR_G00116950</name>
</gene>
<dbReference type="EMBL" id="JAERUA010000010">
    <property type="protein sequence ID" value="KAI1894551.1"/>
    <property type="molecule type" value="Genomic_DNA"/>
</dbReference>